<proteinExistence type="predicted"/>
<accession>A0A644W349</accession>
<gene>
    <name evidence="1" type="ORF">SDC9_44066</name>
</gene>
<evidence type="ECO:0000313" key="1">
    <source>
        <dbReference type="EMBL" id="MPL97870.1"/>
    </source>
</evidence>
<name>A0A644W349_9ZZZZ</name>
<organism evidence="1">
    <name type="scientific">bioreactor metagenome</name>
    <dbReference type="NCBI Taxonomy" id="1076179"/>
    <lineage>
        <taxon>unclassified sequences</taxon>
        <taxon>metagenomes</taxon>
        <taxon>ecological metagenomes</taxon>
    </lineage>
</organism>
<protein>
    <recommendedName>
        <fullName evidence="2">Lipoprotein</fullName>
    </recommendedName>
</protein>
<reference evidence="1" key="1">
    <citation type="submission" date="2019-08" db="EMBL/GenBank/DDBJ databases">
        <authorList>
            <person name="Kucharzyk K."/>
            <person name="Murdoch R.W."/>
            <person name="Higgins S."/>
            <person name="Loffler F."/>
        </authorList>
    </citation>
    <scope>NUCLEOTIDE SEQUENCE</scope>
</reference>
<comment type="caution">
    <text evidence="1">The sequence shown here is derived from an EMBL/GenBank/DDBJ whole genome shotgun (WGS) entry which is preliminary data.</text>
</comment>
<evidence type="ECO:0008006" key="2">
    <source>
        <dbReference type="Google" id="ProtNLM"/>
    </source>
</evidence>
<dbReference type="PROSITE" id="PS51257">
    <property type="entry name" value="PROKAR_LIPOPROTEIN"/>
    <property type="match status" value="1"/>
</dbReference>
<dbReference type="EMBL" id="VSSQ01000578">
    <property type="protein sequence ID" value="MPL97870.1"/>
    <property type="molecule type" value="Genomic_DNA"/>
</dbReference>
<dbReference type="AlphaFoldDB" id="A0A644W349"/>
<sequence>MKIIFYLSCLFLLYGCVFSYDPARGLLHVRNNSSEAVYVYLNYGNADSLPLVSGLELFAFINANKEDAYAIGGSRKKPSFPSNENEVTLFFITEKTMRSYDLEEIHKNQMFVKKITLTKEELENEKWIVTYP</sequence>